<dbReference type="Gene3D" id="3.90.350.10">
    <property type="entry name" value="Transposase Inhibitor Protein From Tn5, Chain A, domain 1"/>
    <property type="match status" value="1"/>
</dbReference>
<dbReference type="EMBL" id="JAZHRV010000001">
    <property type="protein sequence ID" value="MEH2560028.1"/>
    <property type="molecule type" value="Genomic_DNA"/>
</dbReference>
<accession>A0ABU8BKV7</accession>
<sequence>MQAMLCTRSVCLRRMAQGDWAAYMAYWRFVNNPQVTTDRLIEGWSRQTATVVGGRHVLAIQDTSEVKFQTRQGCRRGLGKVGKGNARGVLLHAMIAVDADSGACLGLTGGKVWTRRGKVKTPHDERELANKESARWVTTAEQGCEVLAAARMITVINDREGEFFAHWALTPGDNVHLLTRAMHDHALADGGTLYQAVERVRFCDKAVIDLPQRMDRHGRQAHLSLRFGTVVLKRPARPGVKELPEGVKVSFVEVVELHPPKGAEPVHWLLLTTHSIANAADAWRIVSWYKQRWIIEQLFRSLKNQGLRIEDSQLESAEALIKLVTIATKAACIVIQLVQARNGGEQLSVKCAFTPEEIEALAAINKTMKGRTELQKNPHRPHTLQWAAWIIAKLGGWTGYASHRPPGPITFHNGMARFQIIVAARAIENV</sequence>
<dbReference type="InterPro" id="IPR002559">
    <property type="entry name" value="Transposase_11"/>
</dbReference>
<dbReference type="InterPro" id="IPR054836">
    <property type="entry name" value="Tn5_transposase"/>
</dbReference>
<dbReference type="PANTHER" id="PTHR37319:SF1">
    <property type="entry name" value="TRANSPOSASE TN5 DIMERISATION DOMAIN-CONTAINING PROTEIN"/>
    <property type="match status" value="1"/>
</dbReference>
<dbReference type="EMBL" id="JAZHRV010000001">
    <property type="protein sequence ID" value="MEH2559196.1"/>
    <property type="molecule type" value="Genomic_DNA"/>
</dbReference>
<comment type="caution">
    <text evidence="6">The sequence shown here is derived from an EMBL/GenBank/DDBJ whole genome shotgun (WGS) entry which is preliminary data.</text>
</comment>
<dbReference type="EMBL" id="JAZHRV010000001">
    <property type="protein sequence ID" value="MEH2552770.1"/>
    <property type="molecule type" value="Genomic_DNA"/>
</dbReference>
<protein>
    <recommendedName>
        <fullName evidence="1">Transposase IS4-like domain-containing protein</fullName>
    </recommendedName>
</protein>
<dbReference type="NCBIfam" id="NF033590">
    <property type="entry name" value="transpos_IS4_3"/>
    <property type="match status" value="1"/>
</dbReference>
<evidence type="ECO:0000313" key="2">
    <source>
        <dbReference type="EMBL" id="MEH2552770.1"/>
    </source>
</evidence>
<evidence type="ECO:0000313" key="3">
    <source>
        <dbReference type="EMBL" id="MEH2557830.1"/>
    </source>
</evidence>
<evidence type="ECO:0000313" key="9">
    <source>
        <dbReference type="Proteomes" id="UP001364224"/>
    </source>
</evidence>
<evidence type="ECO:0000259" key="1">
    <source>
        <dbReference type="Pfam" id="PF01609"/>
    </source>
</evidence>
<evidence type="ECO:0000313" key="8">
    <source>
        <dbReference type="EMBL" id="MEH2560028.1"/>
    </source>
</evidence>
<dbReference type="EMBL" id="JAZHRV010000001">
    <property type="protein sequence ID" value="MEH2558908.1"/>
    <property type="molecule type" value="Genomic_DNA"/>
</dbReference>
<dbReference type="InterPro" id="IPR047768">
    <property type="entry name" value="Tn5p-like"/>
</dbReference>
<evidence type="ECO:0000313" key="4">
    <source>
        <dbReference type="EMBL" id="MEH2558908.1"/>
    </source>
</evidence>
<dbReference type="EMBL" id="JAZHRV010000001">
    <property type="protein sequence ID" value="MEH2559932.1"/>
    <property type="molecule type" value="Genomic_DNA"/>
</dbReference>
<dbReference type="Pfam" id="PF01609">
    <property type="entry name" value="DDE_Tnp_1"/>
    <property type="match status" value="1"/>
</dbReference>
<reference evidence="6 9" key="1">
    <citation type="submission" date="2024-02" db="EMBL/GenBank/DDBJ databases">
        <title>Adaptive strategies in a cosmopolitan and abundant soil bacterium.</title>
        <authorList>
            <person name="Carini P."/>
        </authorList>
    </citation>
    <scope>NUCLEOTIDE SEQUENCE [LARGE SCALE GENOMIC DNA]</scope>
    <source>
        <strain evidence="6 9">AZCC 1608</strain>
    </source>
</reference>
<evidence type="ECO:0000313" key="7">
    <source>
        <dbReference type="EMBL" id="MEH2559932.1"/>
    </source>
</evidence>
<dbReference type="EMBL" id="JAZHRV010000001">
    <property type="protein sequence ID" value="MEH2559195.1"/>
    <property type="molecule type" value="Genomic_DNA"/>
</dbReference>
<evidence type="ECO:0000313" key="5">
    <source>
        <dbReference type="EMBL" id="MEH2559195.1"/>
    </source>
</evidence>
<dbReference type="EMBL" id="JAZHRV010000001">
    <property type="protein sequence ID" value="MEH2557830.1"/>
    <property type="molecule type" value="Genomic_DNA"/>
</dbReference>
<dbReference type="Gene3D" id="1.10.740.10">
    <property type="entry name" value="Transferase Inhibitor Protein From Tn5, Chain"/>
    <property type="match status" value="1"/>
</dbReference>
<evidence type="ECO:0000313" key="6">
    <source>
        <dbReference type="EMBL" id="MEH2559196.1"/>
    </source>
</evidence>
<gene>
    <name evidence="2" type="ORF">V1286_000299</name>
    <name evidence="3" type="ORF">V1286_005359</name>
    <name evidence="4" type="ORF">V1286_006437</name>
    <name evidence="5" type="ORF">V1286_006724</name>
    <name evidence="6" type="ORF">V1286_006725</name>
    <name evidence="7" type="ORF">V1286_007461</name>
    <name evidence="8" type="ORF">V1286_007557</name>
</gene>
<keyword evidence="9" id="KW-1185">Reference proteome</keyword>
<feature type="domain" description="Transposase IS4-like" evidence="1">
    <location>
        <begin position="184"/>
        <end position="326"/>
    </location>
</feature>
<organism evidence="6 9">
    <name type="scientific">Bradyrhizobium algeriense</name>
    <dbReference type="NCBI Taxonomy" id="634784"/>
    <lineage>
        <taxon>Bacteria</taxon>
        <taxon>Pseudomonadati</taxon>
        <taxon>Pseudomonadota</taxon>
        <taxon>Alphaproteobacteria</taxon>
        <taxon>Hyphomicrobiales</taxon>
        <taxon>Nitrobacteraceae</taxon>
        <taxon>Bradyrhizobium</taxon>
    </lineage>
</organism>
<dbReference type="InterPro" id="IPR014737">
    <property type="entry name" value="Transposase_Tn5-like_C"/>
</dbReference>
<dbReference type="SUPFAM" id="SSF53098">
    <property type="entry name" value="Ribonuclease H-like"/>
    <property type="match status" value="1"/>
</dbReference>
<name>A0ABU8BKV7_9BRAD</name>
<proteinExistence type="predicted"/>
<dbReference type="Proteomes" id="UP001364224">
    <property type="component" value="Unassembled WGS sequence"/>
</dbReference>
<dbReference type="PANTHER" id="PTHR37319">
    <property type="entry name" value="TRANSPOSASE"/>
    <property type="match status" value="1"/>
</dbReference>
<dbReference type="InterPro" id="IPR012337">
    <property type="entry name" value="RNaseH-like_sf"/>
</dbReference>